<evidence type="ECO:0000259" key="6">
    <source>
        <dbReference type="SMART" id="SM00978"/>
    </source>
</evidence>
<proteinExistence type="inferred from homology"/>
<dbReference type="GO" id="GO:0030150">
    <property type="term" value="P:protein import into mitochondrial matrix"/>
    <property type="evidence" value="ECO:0007669"/>
    <property type="project" value="TreeGrafter"/>
</dbReference>
<name>A0A2N3PN16_9PROT</name>
<dbReference type="PANTHER" id="PTHR10721:SF1">
    <property type="entry name" value="MITOCHONDRIAL IMPORT INNER MEMBRANE TRANSLOCASE SUBUNIT TIM44"/>
    <property type="match status" value="1"/>
</dbReference>
<protein>
    <submittedName>
        <fullName evidence="7">Translocase</fullName>
    </submittedName>
</protein>
<dbReference type="AlphaFoldDB" id="A0A2N3PN16"/>
<evidence type="ECO:0000313" key="8">
    <source>
        <dbReference type="Proteomes" id="UP000233293"/>
    </source>
</evidence>
<dbReference type="GO" id="GO:0016020">
    <property type="term" value="C:membrane"/>
    <property type="evidence" value="ECO:0007669"/>
    <property type="project" value="UniProtKB-SubCell"/>
</dbReference>
<evidence type="ECO:0000256" key="3">
    <source>
        <dbReference type="ARBA" id="ARBA00022946"/>
    </source>
</evidence>
<evidence type="ECO:0000256" key="5">
    <source>
        <dbReference type="SAM" id="Phobius"/>
    </source>
</evidence>
<sequence length="223" mass="24527">MTDGSQFIDIILFAMVALFLGLRLRSVLGRRTGTEKPPAEIGLAARPGPDNNVVDIAQRRRPDAAPIDDGAVPLTGALLQIHQADRNFTPEGFLQGARAAFEMIVSAFARGDKEGLRPLLSDEVFENFRRAIDARTQAGETCQSELLSITSADIEDSRLEDQKATLSVRFVSQQIIVVKDPEGKVVEGDPSRSVKIIDLWSFQRDTRAANPNWLLVATRSLEE</sequence>
<organism evidence="7 8">
    <name type="scientific">Telmatospirillum siberiense</name>
    <dbReference type="NCBI Taxonomy" id="382514"/>
    <lineage>
        <taxon>Bacteria</taxon>
        <taxon>Pseudomonadati</taxon>
        <taxon>Pseudomonadota</taxon>
        <taxon>Alphaproteobacteria</taxon>
        <taxon>Rhodospirillales</taxon>
        <taxon>Rhodospirillaceae</taxon>
        <taxon>Telmatospirillum</taxon>
    </lineage>
</organism>
<dbReference type="EMBL" id="PIUM01000044">
    <property type="protein sequence ID" value="PKU21795.1"/>
    <property type="molecule type" value="Genomic_DNA"/>
</dbReference>
<feature type="domain" description="Tim44-like" evidence="6">
    <location>
        <begin position="74"/>
        <end position="220"/>
    </location>
</feature>
<dbReference type="PIRSF" id="PIRSF031890">
    <property type="entry name" value="UCP031890_transporter_Tim44"/>
    <property type="match status" value="1"/>
</dbReference>
<comment type="caution">
    <text evidence="7">The sequence shown here is derived from an EMBL/GenBank/DDBJ whole genome shotgun (WGS) entry which is preliminary data.</text>
</comment>
<dbReference type="Proteomes" id="UP000233293">
    <property type="component" value="Unassembled WGS sequence"/>
</dbReference>
<comment type="subcellular location">
    <subcellularLocation>
        <location evidence="1">Membrane</location>
    </subcellularLocation>
</comment>
<dbReference type="SMART" id="SM00978">
    <property type="entry name" value="Tim44"/>
    <property type="match status" value="1"/>
</dbReference>
<dbReference type="SUPFAM" id="SSF54427">
    <property type="entry name" value="NTF2-like"/>
    <property type="match status" value="1"/>
</dbReference>
<dbReference type="InterPro" id="IPR032710">
    <property type="entry name" value="NTF2-like_dom_sf"/>
</dbReference>
<dbReference type="GO" id="GO:0051087">
    <property type="term" value="F:protein-folding chaperone binding"/>
    <property type="evidence" value="ECO:0007669"/>
    <property type="project" value="TreeGrafter"/>
</dbReference>
<dbReference type="RefSeq" id="WP_101253405.1">
    <property type="nucleotide sequence ID" value="NZ_PIUM01000044.1"/>
</dbReference>
<feature type="transmembrane region" description="Helical" evidence="5">
    <location>
        <begin position="6"/>
        <end position="24"/>
    </location>
</feature>
<dbReference type="InterPro" id="IPR016985">
    <property type="entry name" value="UCP031890_Tim44-rel"/>
</dbReference>
<reference evidence="8" key="1">
    <citation type="submission" date="2017-12" db="EMBL/GenBank/DDBJ databases">
        <title>Draft genome sequence of Telmatospirillum siberiense 26-4b1T, an acidotolerant peatland alphaproteobacterium potentially involved in sulfur cycling.</title>
        <authorList>
            <person name="Hausmann B."/>
            <person name="Pjevac P."/>
            <person name="Schreck K."/>
            <person name="Herbold C.W."/>
            <person name="Daims H."/>
            <person name="Wagner M."/>
            <person name="Pester M."/>
            <person name="Loy A."/>
        </authorList>
    </citation>
    <scope>NUCLEOTIDE SEQUENCE [LARGE SCALE GENOMIC DNA]</scope>
    <source>
        <strain evidence="8">26-4b1</strain>
    </source>
</reference>
<keyword evidence="4 5" id="KW-0472">Membrane</keyword>
<evidence type="ECO:0000256" key="4">
    <source>
        <dbReference type="ARBA" id="ARBA00023136"/>
    </source>
</evidence>
<gene>
    <name evidence="7" type="ORF">CWS72_24930</name>
</gene>
<keyword evidence="5" id="KW-0812">Transmembrane</keyword>
<dbReference type="InterPro" id="IPR007379">
    <property type="entry name" value="Tim44-like_dom"/>
</dbReference>
<comment type="similarity">
    <text evidence="2">Belongs to the Tim44 family.</text>
</comment>
<dbReference type="Pfam" id="PF04280">
    <property type="entry name" value="Tim44"/>
    <property type="match status" value="1"/>
</dbReference>
<dbReference type="InterPro" id="IPR039544">
    <property type="entry name" value="Tim44-like"/>
</dbReference>
<evidence type="ECO:0000256" key="2">
    <source>
        <dbReference type="ARBA" id="ARBA00009597"/>
    </source>
</evidence>
<dbReference type="Gene3D" id="3.10.450.240">
    <property type="match status" value="1"/>
</dbReference>
<evidence type="ECO:0000313" key="7">
    <source>
        <dbReference type="EMBL" id="PKU21795.1"/>
    </source>
</evidence>
<dbReference type="OrthoDB" id="9798618at2"/>
<dbReference type="PANTHER" id="PTHR10721">
    <property type="entry name" value="MITOCHONDRIAL IMPORT INNER MEMBRANE TRANSLOCASE SUBUNIT TIM44"/>
    <property type="match status" value="1"/>
</dbReference>
<evidence type="ECO:0000256" key="1">
    <source>
        <dbReference type="ARBA" id="ARBA00004370"/>
    </source>
</evidence>
<keyword evidence="5" id="KW-1133">Transmembrane helix</keyword>
<keyword evidence="3" id="KW-0809">Transit peptide</keyword>
<accession>A0A2N3PN16</accession>
<dbReference type="NCBIfam" id="NF033779">
    <property type="entry name" value="Tim44_TimA_adap"/>
    <property type="match status" value="1"/>
</dbReference>
<keyword evidence="8" id="KW-1185">Reference proteome</keyword>